<dbReference type="EMBL" id="KV722333">
    <property type="protein sequence ID" value="OCH95882.1"/>
    <property type="molecule type" value="Genomic_DNA"/>
</dbReference>
<evidence type="ECO:0000313" key="3">
    <source>
        <dbReference type="Proteomes" id="UP000250043"/>
    </source>
</evidence>
<evidence type="ECO:0000313" key="2">
    <source>
        <dbReference type="EMBL" id="OCH95882.1"/>
    </source>
</evidence>
<dbReference type="OrthoDB" id="3515175at2759"/>
<sequence>MGQRHQVFVIARIRPHGSLHNAEPKYRCIAALHRQWCYGRDPLEAMRRFLTLVKQPENAEMIRAEIRSIHGQYGHPGTAHSPKIVDIPCPFIGALLSFAWNVDLTPGKCTLSGSWPDSLLWASMGSWDGDNNDGISVVDVTDPNNPAFGFLLSKSAILTPAGYLRKYEKIPSDEELKHEWDQLRRQYDLDPIAALRDERMITMQMLAEAWPHEYTETMRASNADTIQVSVEQTLEEKPCKVPSLAHMALEQALVYALQCGDTTALEKFVWLPDRSNILLSLLRKQSPFPDSAITLLSKIIRELRTGTASLDLSELSLSADQTRQLVLVPAFAGLHALNMSFNPYITVDAVHHLLAGIPSLRRLLIMGCPHIDSKDLCRLMRCKPALFRRLEALMHPLLLEPYKPPCFPDAFTLIFSNDRGRSTEVQNISLPLFTPAGIVDGLADMVYAVFQQYFFDDHKSCIAGQATLSSLVPPDKEWEERTLTTIPSPPRSGPQELRTQWSFVFEHSPDVPDEQRCCRWAFVRMKTSADLGNAPADAVTIPDDEVLDESMGTHSRDPHPDFDILDVRGFIRAMVEEGRDLPSKAAIIRLKQALSEIWRVTVPNDDVDIQEDMVEDDDEEGDDGEEDDEEEDDDGDEDEGEDQDLQTFIMTRERVEELLGRTGSIRRRYYFGGMRSFAGGHNCTVVHP</sequence>
<evidence type="ECO:0000256" key="1">
    <source>
        <dbReference type="SAM" id="MobiDB-lite"/>
    </source>
</evidence>
<organism evidence="2 3">
    <name type="scientific">Obba rivulosa</name>
    <dbReference type="NCBI Taxonomy" id="1052685"/>
    <lineage>
        <taxon>Eukaryota</taxon>
        <taxon>Fungi</taxon>
        <taxon>Dikarya</taxon>
        <taxon>Basidiomycota</taxon>
        <taxon>Agaricomycotina</taxon>
        <taxon>Agaricomycetes</taxon>
        <taxon>Polyporales</taxon>
        <taxon>Gelatoporiaceae</taxon>
        <taxon>Obba</taxon>
    </lineage>
</organism>
<reference evidence="2 3" key="1">
    <citation type="submission" date="2016-07" db="EMBL/GenBank/DDBJ databases">
        <title>Draft genome of the white-rot fungus Obba rivulosa 3A-2.</title>
        <authorList>
            <consortium name="DOE Joint Genome Institute"/>
            <person name="Miettinen O."/>
            <person name="Riley R."/>
            <person name="Acob R."/>
            <person name="Barry K."/>
            <person name="Cullen D."/>
            <person name="De Vries R."/>
            <person name="Hainaut M."/>
            <person name="Hatakka A."/>
            <person name="Henrissat B."/>
            <person name="Hilden K."/>
            <person name="Kuo R."/>
            <person name="Labutti K."/>
            <person name="Lipzen A."/>
            <person name="Makela M.R."/>
            <person name="Sandor L."/>
            <person name="Spatafora J.W."/>
            <person name="Grigoriev I.V."/>
            <person name="Hibbett D.S."/>
        </authorList>
    </citation>
    <scope>NUCLEOTIDE SEQUENCE [LARGE SCALE GENOMIC DNA]</scope>
    <source>
        <strain evidence="2 3">3A-2</strain>
    </source>
</reference>
<dbReference type="AlphaFoldDB" id="A0A8E2J6G3"/>
<feature type="region of interest" description="Disordered" evidence="1">
    <location>
        <begin position="605"/>
        <end position="647"/>
    </location>
</feature>
<feature type="compositionally biased region" description="Acidic residues" evidence="1">
    <location>
        <begin position="605"/>
        <end position="644"/>
    </location>
</feature>
<gene>
    <name evidence="2" type="ORF">OBBRIDRAFT_443128</name>
</gene>
<name>A0A8E2J6G3_9APHY</name>
<accession>A0A8E2J6G3</accession>
<protein>
    <submittedName>
        <fullName evidence="2">Uncharacterized protein</fullName>
    </submittedName>
</protein>
<dbReference type="Proteomes" id="UP000250043">
    <property type="component" value="Unassembled WGS sequence"/>
</dbReference>
<proteinExistence type="predicted"/>
<keyword evidence="3" id="KW-1185">Reference proteome</keyword>